<dbReference type="RefSeq" id="WP_012808297.1">
    <property type="nucleotide sequence ID" value="NC_013203.1"/>
</dbReference>
<evidence type="ECO:0000256" key="1">
    <source>
        <dbReference type="SAM" id="MobiDB-lite"/>
    </source>
</evidence>
<protein>
    <submittedName>
        <fullName evidence="2">Uncharacterized protein</fullName>
    </submittedName>
</protein>
<dbReference type="STRING" id="521095.Apar_0205"/>
<evidence type="ECO:0000313" key="2">
    <source>
        <dbReference type="EMBL" id="ACV50637.1"/>
    </source>
</evidence>
<proteinExistence type="predicted"/>
<organism evidence="2 3">
    <name type="scientific">Lancefieldella parvula (strain ATCC 33793 / DSM 20469 / CCUG 32760 / JCM 10300 / KCTC 3663 / VPI 0546 / 1246)</name>
    <name type="common">Atopobium parvulum</name>
    <dbReference type="NCBI Taxonomy" id="521095"/>
    <lineage>
        <taxon>Bacteria</taxon>
        <taxon>Bacillati</taxon>
        <taxon>Actinomycetota</taxon>
        <taxon>Coriobacteriia</taxon>
        <taxon>Coriobacteriales</taxon>
        <taxon>Atopobiaceae</taxon>
        <taxon>Lancefieldella</taxon>
    </lineage>
</organism>
<feature type="compositionally biased region" description="Basic and acidic residues" evidence="1">
    <location>
        <begin position="176"/>
        <end position="193"/>
    </location>
</feature>
<dbReference type="Proteomes" id="UP000000960">
    <property type="component" value="Chromosome"/>
</dbReference>
<dbReference type="AlphaFoldDB" id="C8W949"/>
<dbReference type="KEGG" id="apv:Apar_0205"/>
<reference evidence="2 3" key="1">
    <citation type="journal article" date="2009" name="Stand. Genomic Sci.">
        <title>Complete genome sequence of Atopobium parvulum type strain (IPP 1246).</title>
        <authorList>
            <person name="Copeland A."/>
            <person name="Sikorski J."/>
            <person name="Lapidus A."/>
            <person name="Nolan M."/>
            <person name="Del Rio T.G."/>
            <person name="Lucas S."/>
            <person name="Chen F."/>
            <person name="Tice H."/>
            <person name="Pitluck S."/>
            <person name="Cheng J.F."/>
            <person name="Pukall R."/>
            <person name="Chertkov O."/>
            <person name="Brettin T."/>
            <person name="Han C."/>
            <person name="Detter J.C."/>
            <person name="Kuske C."/>
            <person name="Bruce D."/>
            <person name="Goodwin L."/>
            <person name="Ivanova N."/>
            <person name="Mavromatis K."/>
            <person name="Mikhailova N."/>
            <person name="Chen A."/>
            <person name="Palaniappan K."/>
            <person name="Chain P."/>
            <person name="Rohde M."/>
            <person name="Goker M."/>
            <person name="Bristow J."/>
            <person name="Eisen J.A."/>
            <person name="Markowitz V."/>
            <person name="Hugenholtz P."/>
            <person name="Kyrpides N.C."/>
            <person name="Klenk H.P."/>
            <person name="Detter J.C."/>
        </authorList>
    </citation>
    <scope>NUCLEOTIDE SEQUENCE [LARGE SCALE GENOMIC DNA]</scope>
    <source>
        <strain evidence="3">ATCC 33793 / DSM 20469 / CCUG 32760 / JCM 10300 / KCTC 3663 / VPI 0546 / 1246</strain>
    </source>
</reference>
<evidence type="ECO:0000313" key="3">
    <source>
        <dbReference type="Proteomes" id="UP000000960"/>
    </source>
</evidence>
<feature type="region of interest" description="Disordered" evidence="1">
    <location>
        <begin position="176"/>
        <end position="215"/>
    </location>
</feature>
<dbReference type="GeneID" id="84805743"/>
<feature type="region of interest" description="Disordered" evidence="1">
    <location>
        <begin position="121"/>
        <end position="146"/>
    </location>
</feature>
<sequence length="353" mass="37516">MNGFEEGYSFYADSSGANVAAQMGNLWVGEVNAAIDTLRSDLLEFSTSGKTIDTLSGDLAEFWHADTYNIDAILNGSENRAHVPRSTRFASADVELDTGESFQVKYCQDGAHSAKAHAVSYNEASRNPSTSKGATEAIRAGANPNDSVYKGMGRVIPEGQKEDAVRELKRRIAKESVTRKEQVSRLEETREALTDTVGNGDGVKSKSLSREASKELAREVKEGRVDLDAKDISTEQLVKLEHVMKSSLKTGMTAATIAMAVKAAPIIVSTIKDAAIEGRIDVDQLLNDGADTAKTGAGAFLSGTITAALTESMKSGLLGETFKNASSEAVALAVVLAGEGLREGYRLAKGEIT</sequence>
<dbReference type="eggNOG" id="ENOG502Z82S">
    <property type="taxonomic scope" value="Bacteria"/>
</dbReference>
<dbReference type="OrthoDB" id="3194722at2"/>
<feature type="compositionally biased region" description="Polar residues" evidence="1">
    <location>
        <begin position="122"/>
        <end position="133"/>
    </location>
</feature>
<gene>
    <name evidence="2" type="ordered locus">Apar_0205</name>
</gene>
<dbReference type="EMBL" id="CP001721">
    <property type="protein sequence ID" value="ACV50637.1"/>
    <property type="molecule type" value="Genomic_DNA"/>
</dbReference>
<accession>C8W949</accession>
<dbReference type="HOGENOM" id="CLU_836126_0_0_11"/>
<keyword evidence="3" id="KW-1185">Reference proteome</keyword>
<name>C8W949_LANP1</name>